<keyword evidence="5" id="KW-0234">DNA repair</keyword>
<evidence type="ECO:0000256" key="7">
    <source>
        <dbReference type="ARBA" id="ARBA00023306"/>
    </source>
</evidence>
<dbReference type="GO" id="GO:0006281">
    <property type="term" value="P:DNA repair"/>
    <property type="evidence" value="ECO:0007669"/>
    <property type="project" value="UniProtKB-KW"/>
</dbReference>
<dbReference type="PANTHER" id="PTHR12663">
    <property type="entry name" value="ANDROGEN INDUCED INHIBITOR OF PROLIFERATION AS3 / PDS5-RELATED"/>
    <property type="match status" value="1"/>
</dbReference>
<dbReference type="InterPro" id="IPR039776">
    <property type="entry name" value="Pds5"/>
</dbReference>
<feature type="compositionally biased region" description="Low complexity" evidence="8">
    <location>
        <begin position="455"/>
        <end position="473"/>
    </location>
</feature>
<dbReference type="GO" id="GO:0035825">
    <property type="term" value="P:homologous recombination"/>
    <property type="evidence" value="ECO:0007669"/>
    <property type="project" value="UniProtKB-ARBA"/>
</dbReference>
<feature type="compositionally biased region" description="Low complexity" evidence="8">
    <location>
        <begin position="781"/>
        <end position="803"/>
    </location>
</feature>
<protein>
    <submittedName>
        <fullName evidence="9">Uncharacterized protein</fullName>
    </submittedName>
</protein>
<evidence type="ECO:0000313" key="10">
    <source>
        <dbReference type="Proteomes" id="UP000836841"/>
    </source>
</evidence>
<sequence length="859" mass="92575">MSDSDKEVENQILEAGEKLIDPPSSVDGLLSLLDKLFICLSEVEQSPPDSMQNALSPLMKALVAGKLFKHSDVDVRVAVAACISEITRITAPDAPYDDEQMKEVFKLIVSSFENLVDNASRSYSKRTSILETVAKVRSCVVMLDLECDALLIEMFQNFLKAIRDHHSGNVFSSMENIMTLVLEESEDIPPEMLSPILHYVRKDDETPQVSRRLAEQVLSNCASKLKTYLTEAVKSSGVSLDKYSKIVGSICEGTFSVLQQDQLVANEEEDKHKAEKISTPERNDAPKDESGKSGVSNGIAQQNDSPVDTESTKKQDDTNAKDEPQQLVNASNTDVDNTSEVKPDVEHQIKEKEPSSVKQVDSSEASDIKEEIETGAPLDSKDVLTSPPDDSSVNAGTSSENEKKADVQALPSKTDADETANVSPLSRAEDLVEESRPKKTANQKKKESSTKEAKPSVSSATEEASEEPNTSEAKVTKKPVKKVASSSKAKSTVPPSKKSTSETKATKQSEKKAVGADDNVQESSKAKEEKKKVGRGKAVDEDSLHTSSGDNEKPAVSSGKSASKSKKEVKQTTEESPNPSAKRKRSLGKASDLQSHDENIVGSKVRVWWPMDKAYYTGVVNSYDSAKKKHLVCYDDGDQEILNLKKQKWHFLDESESEGEEAADQTGHDEEEASTAPQRKKAKTVKQSSGKKGGGAGSSKSKATPASKSGKKSQADKTESKSKESKEADREEEDSSEEMSEEEENPKTVEKSAGAKSGSSKSKKDSGTSKASSKKKEEPSKTTTPATSKSKSAGPAKSSSGKGKAAKGKAKSTPSSKGKESDAESESEETPKSPEAATKGKSSVGSGKSQAKSVKKRKR</sequence>
<keyword evidence="3" id="KW-0227">DNA damage</keyword>
<keyword evidence="4" id="KW-0498">Mitosis</keyword>
<feature type="compositionally biased region" description="Basic and acidic residues" evidence="8">
    <location>
        <begin position="427"/>
        <end position="437"/>
    </location>
</feature>
<feature type="compositionally biased region" description="Acidic residues" evidence="8">
    <location>
        <begin position="730"/>
        <end position="744"/>
    </location>
</feature>
<evidence type="ECO:0000256" key="8">
    <source>
        <dbReference type="SAM" id="MobiDB-lite"/>
    </source>
</evidence>
<comment type="subcellular location">
    <subcellularLocation>
        <location evidence="1">Nucleus</location>
    </subcellularLocation>
</comment>
<dbReference type="SUPFAM" id="SSF48371">
    <property type="entry name" value="ARM repeat"/>
    <property type="match status" value="1"/>
</dbReference>
<feature type="compositionally biased region" description="Low complexity" evidence="8">
    <location>
        <begin position="698"/>
        <end position="708"/>
    </location>
</feature>
<dbReference type="CDD" id="cd20404">
    <property type="entry name" value="Tudor_Agenet_AtEML-like"/>
    <property type="match status" value="1"/>
</dbReference>
<accession>A0AAU9SZL0</accession>
<dbReference type="PANTHER" id="PTHR12663:SF3">
    <property type="entry name" value="SISTER CHROMATID COHESION PROTEIN PDS5 HOMOLOG C"/>
    <property type="match status" value="1"/>
</dbReference>
<feature type="compositionally biased region" description="Basic and acidic residues" evidence="8">
    <location>
        <begin position="444"/>
        <end position="454"/>
    </location>
</feature>
<evidence type="ECO:0000256" key="4">
    <source>
        <dbReference type="ARBA" id="ARBA00022776"/>
    </source>
</evidence>
<keyword evidence="7" id="KW-0131">Cell cycle</keyword>
<feature type="compositionally biased region" description="Polar residues" evidence="8">
    <location>
        <begin position="326"/>
        <end position="338"/>
    </location>
</feature>
<feature type="compositionally biased region" description="Basic and acidic residues" evidence="8">
    <location>
        <begin position="713"/>
        <end position="729"/>
    </location>
</feature>
<feature type="compositionally biased region" description="Basic and acidic residues" evidence="8">
    <location>
        <begin position="339"/>
        <end position="355"/>
    </location>
</feature>
<name>A0AAU9SZL0_THLAR</name>
<feature type="compositionally biased region" description="Polar residues" evidence="8">
    <location>
        <begin position="388"/>
        <end position="399"/>
    </location>
</feature>
<keyword evidence="2" id="KW-0132">Cell division</keyword>
<evidence type="ECO:0000313" key="9">
    <source>
        <dbReference type="EMBL" id="CAH2077314.1"/>
    </source>
</evidence>
<feature type="compositionally biased region" description="Polar residues" evidence="8">
    <location>
        <begin position="293"/>
        <end position="309"/>
    </location>
</feature>
<keyword evidence="10" id="KW-1185">Reference proteome</keyword>
<evidence type="ECO:0000256" key="1">
    <source>
        <dbReference type="ARBA" id="ARBA00004123"/>
    </source>
</evidence>
<feature type="compositionally biased region" description="Low complexity" evidence="8">
    <location>
        <begin position="482"/>
        <end position="498"/>
    </location>
</feature>
<proteinExistence type="predicted"/>
<feature type="compositionally biased region" description="Basic and acidic residues" evidence="8">
    <location>
        <begin position="310"/>
        <end position="324"/>
    </location>
</feature>
<dbReference type="AlphaFoldDB" id="A0AAU9SZL0"/>
<dbReference type="GO" id="GO:0000785">
    <property type="term" value="C:chromatin"/>
    <property type="evidence" value="ECO:0007669"/>
    <property type="project" value="TreeGrafter"/>
</dbReference>
<keyword evidence="6" id="KW-0539">Nucleus</keyword>
<dbReference type="EMBL" id="OU466863">
    <property type="protein sequence ID" value="CAH2077314.1"/>
    <property type="molecule type" value="Genomic_DNA"/>
</dbReference>
<feature type="compositionally biased region" description="Basic and acidic residues" evidence="8">
    <location>
        <begin position="524"/>
        <end position="544"/>
    </location>
</feature>
<feature type="region of interest" description="Disordered" evidence="8">
    <location>
        <begin position="266"/>
        <end position="604"/>
    </location>
</feature>
<reference evidence="9 10" key="1">
    <citation type="submission" date="2022-03" db="EMBL/GenBank/DDBJ databases">
        <authorList>
            <person name="Nunn A."/>
            <person name="Chopra R."/>
            <person name="Nunn A."/>
            <person name="Contreras Garrido A."/>
        </authorList>
    </citation>
    <scope>NUCLEOTIDE SEQUENCE [LARGE SCALE GENOMIC DNA]</scope>
</reference>
<evidence type="ECO:0000256" key="2">
    <source>
        <dbReference type="ARBA" id="ARBA00022618"/>
    </source>
</evidence>
<dbReference type="GO" id="GO:0005634">
    <property type="term" value="C:nucleus"/>
    <property type="evidence" value="ECO:0007669"/>
    <property type="project" value="UniProtKB-SubCell"/>
</dbReference>
<feature type="compositionally biased region" description="Polar residues" evidence="8">
    <location>
        <begin position="356"/>
        <end position="365"/>
    </location>
</feature>
<feature type="compositionally biased region" description="Basic and acidic residues" evidence="8">
    <location>
        <begin position="499"/>
        <end position="515"/>
    </location>
</feature>
<evidence type="ECO:0000256" key="3">
    <source>
        <dbReference type="ARBA" id="ARBA00022763"/>
    </source>
</evidence>
<dbReference type="GO" id="GO:0051301">
    <property type="term" value="P:cell division"/>
    <property type="evidence" value="ECO:0007669"/>
    <property type="project" value="UniProtKB-KW"/>
</dbReference>
<organism evidence="9 10">
    <name type="scientific">Thlaspi arvense</name>
    <name type="common">Field penny-cress</name>
    <dbReference type="NCBI Taxonomy" id="13288"/>
    <lineage>
        <taxon>Eukaryota</taxon>
        <taxon>Viridiplantae</taxon>
        <taxon>Streptophyta</taxon>
        <taxon>Embryophyta</taxon>
        <taxon>Tracheophyta</taxon>
        <taxon>Spermatophyta</taxon>
        <taxon>Magnoliopsida</taxon>
        <taxon>eudicotyledons</taxon>
        <taxon>Gunneridae</taxon>
        <taxon>Pentapetalae</taxon>
        <taxon>rosids</taxon>
        <taxon>malvids</taxon>
        <taxon>Brassicales</taxon>
        <taxon>Brassicaceae</taxon>
        <taxon>Thlaspideae</taxon>
        <taxon>Thlaspi</taxon>
    </lineage>
</organism>
<gene>
    <name evidence="9" type="ORF">TAV2_LOCUS23749</name>
</gene>
<dbReference type="Proteomes" id="UP000836841">
    <property type="component" value="Chromosome 7"/>
</dbReference>
<evidence type="ECO:0000256" key="5">
    <source>
        <dbReference type="ARBA" id="ARBA00023204"/>
    </source>
</evidence>
<feature type="compositionally biased region" description="Basic and acidic residues" evidence="8">
    <location>
        <begin position="269"/>
        <end position="291"/>
    </location>
</feature>
<feature type="compositionally biased region" description="Low complexity" evidence="8">
    <location>
        <begin position="751"/>
        <end position="760"/>
    </location>
</feature>
<evidence type="ECO:0000256" key="6">
    <source>
        <dbReference type="ARBA" id="ARBA00023242"/>
    </source>
</evidence>
<feature type="compositionally biased region" description="Acidic residues" evidence="8">
    <location>
        <begin position="654"/>
        <end position="673"/>
    </location>
</feature>
<dbReference type="InterPro" id="IPR016024">
    <property type="entry name" value="ARM-type_fold"/>
</dbReference>
<feature type="compositionally biased region" description="Low complexity" evidence="8">
    <location>
        <begin position="833"/>
        <end position="852"/>
    </location>
</feature>
<dbReference type="SUPFAM" id="SSF63748">
    <property type="entry name" value="Tudor/PWWP/MBT"/>
    <property type="match status" value="1"/>
</dbReference>
<dbReference type="Gene3D" id="2.30.30.140">
    <property type="match status" value="1"/>
</dbReference>
<dbReference type="Pfam" id="PF20168">
    <property type="entry name" value="PDS5"/>
    <property type="match status" value="1"/>
</dbReference>
<feature type="region of interest" description="Disordered" evidence="8">
    <location>
        <begin position="652"/>
        <end position="859"/>
    </location>
</feature>
<dbReference type="GO" id="GO:0007064">
    <property type="term" value="P:mitotic sister chromatid cohesion"/>
    <property type="evidence" value="ECO:0007669"/>
    <property type="project" value="InterPro"/>
</dbReference>